<dbReference type="OrthoDB" id="2241at10239"/>
<dbReference type="EMBL" id="JQ513383">
    <property type="protein sequence ID" value="AFA44367.1"/>
    <property type="molecule type" value="Genomic_DNA"/>
</dbReference>
<keyword evidence="2" id="KW-0167">Capsid protein</keyword>
<evidence type="ECO:0000256" key="2">
    <source>
        <dbReference type="ARBA" id="ARBA00022561"/>
    </source>
</evidence>
<sequence>MSNKLLTESQWAATKERITEGLKGSRKRVMDITMDNYRRERALFESATAGATTAGNIASVNKVILPIMRRVMPTVIANEIIGVQPMTGPYCQIHTLRVQYATNAPGVAAGEEALSPFKIAKSYTGELNSDNTSPQAAPTSQLEGTMGRQVNINILREIVEAKSRRLSARWTVESMQDAQSQHGVDIEAELVNAIAQEITVEIDQELLSRLRALPGAPAVTYDQTKVTGVATFIADEHASLAILINRQANEIARRTKRGAANWAVVSPEALSIIQSATTSSFARSTEGTFEAPTNVKFAGTLNGTMRIYVDTYASDLEDILIGYKGANETDAGAFYCPYVPLMATGTVMDPNTSELVTSFLTRYGYLEFVDSSSSFANSADYFSKIAVRNVTFM</sequence>
<dbReference type="RefSeq" id="YP_007007249.1">
    <property type="nucleotide sequence ID" value="NC_019526.1"/>
</dbReference>
<evidence type="ECO:0000313" key="5">
    <source>
        <dbReference type="Proteomes" id="UP000007524"/>
    </source>
</evidence>
<keyword evidence="3" id="KW-0946">Virion</keyword>
<comment type="subcellular location">
    <subcellularLocation>
        <location evidence="1">Virion</location>
    </subcellularLocation>
</comment>
<dbReference type="Pfam" id="PF07068">
    <property type="entry name" value="Gp23"/>
    <property type="match status" value="2"/>
</dbReference>
<organism evidence="4 5">
    <name type="scientific">Klebsiella phage vB_KleM_RaK2</name>
    <dbReference type="NCBI Taxonomy" id="1147094"/>
    <lineage>
        <taxon>Viruses</taxon>
        <taxon>Duplodnaviria</taxon>
        <taxon>Heunggongvirae</taxon>
        <taxon>Uroviricota</taxon>
        <taxon>Caudoviricetes</taxon>
        <taxon>Alcyoneusvirus</taxon>
        <taxon>Alcyoneusvirus RaK2</taxon>
    </lineage>
</organism>
<gene>
    <name evidence="4" type="ORF">RaK2_00094</name>
</gene>
<dbReference type="KEGG" id="vg:14012682"/>
<dbReference type="Proteomes" id="UP000007524">
    <property type="component" value="Segment"/>
</dbReference>
<evidence type="ECO:0000256" key="3">
    <source>
        <dbReference type="ARBA" id="ARBA00022844"/>
    </source>
</evidence>
<evidence type="ECO:0000313" key="4">
    <source>
        <dbReference type="EMBL" id="AFA44367.1"/>
    </source>
</evidence>
<dbReference type="InterPro" id="IPR010762">
    <property type="entry name" value="Gp23/Gp24_T4-like"/>
</dbReference>
<proteinExistence type="predicted"/>
<dbReference type="GeneID" id="14012682"/>
<accession>H6X3Q1</accession>
<evidence type="ECO:0000256" key="1">
    <source>
        <dbReference type="ARBA" id="ARBA00004328"/>
    </source>
</evidence>
<keyword evidence="5" id="KW-1185">Reference proteome</keyword>
<protein>
    <submittedName>
        <fullName evidence="4">Major capsid protein</fullName>
    </submittedName>
</protein>
<name>H6X3Q1_9CAUD</name>
<dbReference type="GO" id="GO:0019028">
    <property type="term" value="C:viral capsid"/>
    <property type="evidence" value="ECO:0007669"/>
    <property type="project" value="UniProtKB-KW"/>
</dbReference>
<reference evidence="4 5" key="1">
    <citation type="journal article" date="2012" name="J. Virol.">
        <title>Genome of Klebsiella sp.-Infecting Bacteriophage vB_KleM_RaK2.</title>
        <authorList>
            <person name="Simoliunas E."/>
            <person name="Kaliniene L."/>
            <person name="Truncaite L."/>
            <person name="Klausa V."/>
            <person name="Zajanckauskaite A."/>
            <person name="Meskys R."/>
        </authorList>
    </citation>
    <scope>NUCLEOTIDE SEQUENCE [LARGE SCALE GENOMIC DNA]</scope>
</reference>